<dbReference type="Gramene" id="KZM87104">
    <property type="protein sequence ID" value="KZM87104"/>
    <property type="gene ID" value="DCAR_024238"/>
</dbReference>
<keyword evidence="1" id="KW-0812">Transmembrane</keyword>
<evidence type="ECO:0000256" key="1">
    <source>
        <dbReference type="SAM" id="Phobius"/>
    </source>
</evidence>
<dbReference type="PANTHER" id="PTHR31474">
    <property type="entry name" value="HR-LIKE LESION-INDUCER"/>
    <property type="match status" value="1"/>
</dbReference>
<dbReference type="EMBL" id="CP093349">
    <property type="protein sequence ID" value="WOH08562.1"/>
    <property type="molecule type" value="Genomic_DNA"/>
</dbReference>
<reference evidence="2" key="1">
    <citation type="journal article" date="2016" name="Nat. Genet.">
        <title>A high-quality carrot genome assembly provides new insights into carotenoid accumulation and asterid genome evolution.</title>
        <authorList>
            <person name="Iorizzo M."/>
            <person name="Ellison S."/>
            <person name="Senalik D."/>
            <person name="Zeng P."/>
            <person name="Satapoomin P."/>
            <person name="Huang J."/>
            <person name="Bowman M."/>
            <person name="Iovene M."/>
            <person name="Sanseverino W."/>
            <person name="Cavagnaro P."/>
            <person name="Yildiz M."/>
            <person name="Macko-Podgorni A."/>
            <person name="Moranska E."/>
            <person name="Grzebelus E."/>
            <person name="Grzebelus D."/>
            <person name="Ashrafi H."/>
            <person name="Zheng Z."/>
            <person name="Cheng S."/>
            <person name="Spooner D."/>
            <person name="Van Deynze A."/>
            <person name="Simon P."/>
        </authorList>
    </citation>
    <scope>NUCLEOTIDE SEQUENCE [LARGE SCALE GENOMIC DNA]</scope>
    <source>
        <tissue evidence="2">Leaf</tissue>
    </source>
</reference>
<keyword evidence="1" id="KW-0472">Membrane</keyword>
<dbReference type="EMBL" id="LNRQ01000007">
    <property type="protein sequence ID" value="KZM87104.1"/>
    <property type="molecule type" value="Genomic_DNA"/>
</dbReference>
<dbReference type="OrthoDB" id="529675at2759"/>
<evidence type="ECO:0000313" key="4">
    <source>
        <dbReference type="Proteomes" id="UP000077755"/>
    </source>
</evidence>
<dbReference type="STRING" id="79200.A0A164T5Z5"/>
<dbReference type="PANTHER" id="PTHR31474:SF4">
    <property type="entry name" value="NICOTIANA LESION-INDUCING LIKE"/>
    <property type="match status" value="1"/>
</dbReference>
<reference evidence="3" key="2">
    <citation type="submission" date="2022-03" db="EMBL/GenBank/DDBJ databases">
        <title>Draft title - Genomic analysis of global carrot germplasm unveils the trajectory of domestication and the origin of high carotenoid orange carrot.</title>
        <authorList>
            <person name="Iorizzo M."/>
            <person name="Ellison S."/>
            <person name="Senalik D."/>
            <person name="Macko-Podgorni A."/>
            <person name="Grzebelus D."/>
            <person name="Bostan H."/>
            <person name="Rolling W."/>
            <person name="Curaba J."/>
            <person name="Simon P."/>
        </authorList>
    </citation>
    <scope>NUCLEOTIDE SEQUENCE</scope>
    <source>
        <tissue evidence="3">Leaf</tissue>
    </source>
</reference>
<dbReference type="KEGG" id="dcr:108193905"/>
<proteinExistence type="predicted"/>
<accession>A0A164T5Z5</accession>
<dbReference type="AlphaFoldDB" id="A0A164T5Z5"/>
<sequence>MGFLSFFGRLLYASFFILSAWQMYNEFGDNGGPAAKVFAPMVSDFQRLVKSKLDISPTISDKDIVLFSLLSNGIGGLLFIFGSRIGAYLLMYNRVLAIASIWHGYYFNKGITKSDLEAIQADFLLNFALFGALMYFIGMKNLILSKQTRRKLVRPKTA</sequence>
<feature type="transmembrane region" description="Helical" evidence="1">
    <location>
        <begin position="7"/>
        <end position="24"/>
    </location>
</feature>
<organism evidence="2">
    <name type="scientific">Daucus carota subsp. sativus</name>
    <name type="common">Carrot</name>
    <dbReference type="NCBI Taxonomy" id="79200"/>
    <lineage>
        <taxon>Eukaryota</taxon>
        <taxon>Viridiplantae</taxon>
        <taxon>Streptophyta</taxon>
        <taxon>Embryophyta</taxon>
        <taxon>Tracheophyta</taxon>
        <taxon>Spermatophyta</taxon>
        <taxon>Magnoliopsida</taxon>
        <taxon>eudicotyledons</taxon>
        <taxon>Gunneridae</taxon>
        <taxon>Pentapetalae</taxon>
        <taxon>asterids</taxon>
        <taxon>campanulids</taxon>
        <taxon>Apiales</taxon>
        <taxon>Apiaceae</taxon>
        <taxon>Apioideae</taxon>
        <taxon>Scandiceae</taxon>
        <taxon>Daucinae</taxon>
        <taxon>Daucus</taxon>
        <taxon>Daucus sect. Daucus</taxon>
    </lineage>
</organism>
<name>A0A164T5Z5_DAUCS</name>
<gene>
    <name evidence="2" type="ORF">DCAR_024238</name>
    <name evidence="3" type="ORF">DCAR_0728005</name>
</gene>
<dbReference type="Proteomes" id="UP000077755">
    <property type="component" value="Chromosome 7"/>
</dbReference>
<keyword evidence="4" id="KW-1185">Reference proteome</keyword>
<evidence type="ECO:0000313" key="2">
    <source>
        <dbReference type="EMBL" id="KZM87104.1"/>
    </source>
</evidence>
<dbReference type="Pfam" id="PF05514">
    <property type="entry name" value="HR_lesion"/>
    <property type="match status" value="1"/>
</dbReference>
<protein>
    <submittedName>
        <fullName evidence="2">Uncharacterized protein</fullName>
    </submittedName>
</protein>
<feature type="transmembrane region" description="Helical" evidence="1">
    <location>
        <begin position="89"/>
        <end position="107"/>
    </location>
</feature>
<evidence type="ECO:0000313" key="3">
    <source>
        <dbReference type="EMBL" id="WOH08562.1"/>
    </source>
</evidence>
<feature type="transmembrane region" description="Helical" evidence="1">
    <location>
        <begin position="127"/>
        <end position="144"/>
    </location>
</feature>
<dbReference type="InterPro" id="IPR008637">
    <property type="entry name" value="HR_lesion"/>
</dbReference>
<feature type="transmembrane region" description="Helical" evidence="1">
    <location>
        <begin position="64"/>
        <end position="82"/>
    </location>
</feature>
<keyword evidence="1" id="KW-1133">Transmembrane helix</keyword>